<protein>
    <recommendedName>
        <fullName evidence="1">DUF3700 domain-containing protein</fullName>
    </recommendedName>
</protein>
<proteinExistence type="predicted"/>
<dbReference type="SMART" id="SM01172">
    <property type="entry name" value="DUF3700"/>
    <property type="match status" value="1"/>
</dbReference>
<reference evidence="2" key="1">
    <citation type="submission" date="2020-02" db="EMBL/GenBank/DDBJ databases">
        <authorList>
            <person name="Scholz U."/>
            <person name="Mascher M."/>
            <person name="Fiebig A."/>
        </authorList>
    </citation>
    <scope>NUCLEOTIDE SEQUENCE</scope>
</reference>
<accession>A0A7I8L7H0</accession>
<dbReference type="Pfam" id="PF12481">
    <property type="entry name" value="DUF3700"/>
    <property type="match status" value="1"/>
</dbReference>
<keyword evidence="3" id="KW-1185">Reference proteome</keyword>
<dbReference type="EMBL" id="LR746275">
    <property type="protein sequence ID" value="CAA7405969.1"/>
    <property type="molecule type" value="Genomic_DNA"/>
</dbReference>
<evidence type="ECO:0000259" key="1">
    <source>
        <dbReference type="SMART" id="SM01172"/>
    </source>
</evidence>
<dbReference type="InterPro" id="IPR029055">
    <property type="entry name" value="Ntn_hydrolases_N"/>
</dbReference>
<dbReference type="Gene3D" id="3.60.20.10">
    <property type="entry name" value="Glutamine Phosphoribosylpyrophosphate, subunit 1, domain 1"/>
    <property type="match status" value="1"/>
</dbReference>
<evidence type="ECO:0000313" key="2">
    <source>
        <dbReference type="EMBL" id="CAA7405969.1"/>
    </source>
</evidence>
<dbReference type="InterPro" id="IPR024286">
    <property type="entry name" value="DUF3700"/>
</dbReference>
<gene>
    <name evidence="2" type="ORF">SI8410_12016647</name>
</gene>
<dbReference type="PANTHER" id="PTHR45952">
    <property type="entry name" value="ALUMINUM INDUCED PROTEIN WITH YGL AND LRDR MOTIFS"/>
    <property type="match status" value="1"/>
</dbReference>
<dbReference type="Proteomes" id="UP000663760">
    <property type="component" value="Chromosome 12"/>
</dbReference>
<dbReference type="AlphaFoldDB" id="A0A7I8L7H0"/>
<evidence type="ECO:0000313" key="3">
    <source>
        <dbReference type="Proteomes" id="UP000663760"/>
    </source>
</evidence>
<dbReference type="OrthoDB" id="2019121at2759"/>
<sequence length="265" mass="28135">MLGIFSGTVVPPPEELVAAGSRSPSPKTTASDLVARFQEIASPAMSVRIGDGDGGHLAYSHRGESAFNARSFAVKDEIYCLFEGALDNLGSLRQHYGLSKNASEVLLVIEAYKALRDRAPHPPSRMVGLLSGSFAFLVFDGSTSSLFAASDPEGKVPLYWGTTADGCVAFCDDVDLLKGSCGKSLAPFPRGCFYSTNMGGLRSYENPKNRVTAVPSPEGEICGATFKVFLPPRPETSRPLLFSPLNPHPPSDSQVEATALFAATL</sequence>
<name>A0A7I8L7H0_SPIIN</name>
<dbReference type="PANTHER" id="PTHR45952:SF5">
    <property type="entry name" value="ALUMINUM INDUCED PROTEIN WITH YGL AND LRDR MOTIFS"/>
    <property type="match status" value="1"/>
</dbReference>
<dbReference type="InterPro" id="IPR044828">
    <property type="entry name" value="TSJT1-like"/>
</dbReference>
<organism evidence="2 3">
    <name type="scientific">Spirodela intermedia</name>
    <name type="common">Intermediate duckweed</name>
    <dbReference type="NCBI Taxonomy" id="51605"/>
    <lineage>
        <taxon>Eukaryota</taxon>
        <taxon>Viridiplantae</taxon>
        <taxon>Streptophyta</taxon>
        <taxon>Embryophyta</taxon>
        <taxon>Tracheophyta</taxon>
        <taxon>Spermatophyta</taxon>
        <taxon>Magnoliopsida</taxon>
        <taxon>Liliopsida</taxon>
        <taxon>Araceae</taxon>
        <taxon>Lemnoideae</taxon>
        <taxon>Spirodela</taxon>
    </lineage>
</organism>
<feature type="domain" description="DUF3700" evidence="1">
    <location>
        <begin position="2"/>
        <end position="228"/>
    </location>
</feature>
<dbReference type="SUPFAM" id="SSF56235">
    <property type="entry name" value="N-terminal nucleophile aminohydrolases (Ntn hydrolases)"/>
    <property type="match status" value="1"/>
</dbReference>